<reference evidence="1" key="1">
    <citation type="submission" date="2021-08" db="EMBL/GenBank/DDBJ databases">
        <authorList>
            <person name="Misof B."/>
            <person name="Oliver O."/>
            <person name="Podsiadlowski L."/>
            <person name="Donath A."/>
            <person name="Peters R."/>
            <person name="Mayer C."/>
            <person name="Rust J."/>
            <person name="Gunkel S."/>
            <person name="Lesny P."/>
            <person name="Martin S."/>
            <person name="Oeyen J.P."/>
            <person name="Petersen M."/>
            <person name="Panagiotis P."/>
            <person name="Wilbrandt J."/>
            <person name="Tanja T."/>
        </authorList>
    </citation>
    <scope>NUCLEOTIDE SEQUENCE</scope>
    <source>
        <strain evidence="1">GBR_01_08_01A</strain>
        <tissue evidence="1">Thorax + abdomen</tissue>
    </source>
</reference>
<proteinExistence type="predicted"/>
<reference evidence="1" key="2">
    <citation type="journal article" date="2023" name="Commun. Biol.">
        <title>Intrasexual cuticular hydrocarbon dimorphism in a wasp sheds light on hydrocarbon biosynthesis genes in Hymenoptera.</title>
        <authorList>
            <person name="Moris V.C."/>
            <person name="Podsiadlowski L."/>
            <person name="Martin S."/>
            <person name="Oeyen J.P."/>
            <person name="Donath A."/>
            <person name="Petersen M."/>
            <person name="Wilbrandt J."/>
            <person name="Misof B."/>
            <person name="Liedtke D."/>
            <person name="Thamm M."/>
            <person name="Scheiner R."/>
            <person name="Schmitt T."/>
            <person name="Niehuis O."/>
        </authorList>
    </citation>
    <scope>NUCLEOTIDE SEQUENCE</scope>
    <source>
        <strain evidence="1">GBR_01_08_01A</strain>
    </source>
</reference>
<accession>A0AAD9VL57</accession>
<keyword evidence="2" id="KW-1185">Reference proteome</keyword>
<protein>
    <submittedName>
        <fullName evidence="1">Uncharacterized protein</fullName>
    </submittedName>
</protein>
<sequence>MIQSPKIDNINLLSQTILTISLNNNFEEINNNSESEQATNISCQLAELSVFDKEEIQNNNLSHRSLTTNNEKVIIIPSTSHSLIKKTMTKKSAKQRKIEMKKYIAEKRNNDIIPLSSLDSLNKSKEQLELTHISCPLPQISVFDKEENQNNNLSHRSLTTNNEKVIIIPSTSHSLIKKTTTKKSAKQRKIEMKKYIAEKRTNGSLSLNETIKLKNRIHMPKKRKEDNV</sequence>
<evidence type="ECO:0000313" key="2">
    <source>
        <dbReference type="Proteomes" id="UP001258017"/>
    </source>
</evidence>
<gene>
    <name evidence="1" type="ORF">KPH14_002439</name>
</gene>
<organism evidence="1 2">
    <name type="scientific">Odynerus spinipes</name>
    <dbReference type="NCBI Taxonomy" id="1348599"/>
    <lineage>
        <taxon>Eukaryota</taxon>
        <taxon>Metazoa</taxon>
        <taxon>Ecdysozoa</taxon>
        <taxon>Arthropoda</taxon>
        <taxon>Hexapoda</taxon>
        <taxon>Insecta</taxon>
        <taxon>Pterygota</taxon>
        <taxon>Neoptera</taxon>
        <taxon>Endopterygota</taxon>
        <taxon>Hymenoptera</taxon>
        <taxon>Apocrita</taxon>
        <taxon>Aculeata</taxon>
        <taxon>Vespoidea</taxon>
        <taxon>Vespidae</taxon>
        <taxon>Eumeninae</taxon>
        <taxon>Odynerus</taxon>
    </lineage>
</organism>
<dbReference type="EMBL" id="JAIFRP010000153">
    <property type="protein sequence ID" value="KAK2578821.1"/>
    <property type="molecule type" value="Genomic_DNA"/>
</dbReference>
<comment type="caution">
    <text evidence="1">The sequence shown here is derived from an EMBL/GenBank/DDBJ whole genome shotgun (WGS) entry which is preliminary data.</text>
</comment>
<name>A0AAD9VL57_9HYME</name>
<dbReference type="Proteomes" id="UP001258017">
    <property type="component" value="Unassembled WGS sequence"/>
</dbReference>
<dbReference type="AlphaFoldDB" id="A0AAD9VL57"/>
<evidence type="ECO:0000313" key="1">
    <source>
        <dbReference type="EMBL" id="KAK2578821.1"/>
    </source>
</evidence>